<protein>
    <submittedName>
        <fullName evidence="2">Uncharacterized protein</fullName>
    </submittedName>
</protein>
<proteinExistence type="predicted"/>
<name>A0AAD6AV81_9TELE</name>
<dbReference type="AlphaFoldDB" id="A0AAD6AV81"/>
<evidence type="ECO:0000256" key="1">
    <source>
        <dbReference type="SAM" id="MobiDB-lite"/>
    </source>
</evidence>
<accession>A0AAD6AV81</accession>
<evidence type="ECO:0000313" key="2">
    <source>
        <dbReference type="EMBL" id="KAJ4930858.1"/>
    </source>
</evidence>
<feature type="region of interest" description="Disordered" evidence="1">
    <location>
        <begin position="36"/>
        <end position="61"/>
    </location>
</feature>
<dbReference type="EMBL" id="JAPTMU010000015">
    <property type="protein sequence ID" value="KAJ4930858.1"/>
    <property type="molecule type" value="Genomic_DNA"/>
</dbReference>
<keyword evidence="3" id="KW-1185">Reference proteome</keyword>
<feature type="non-terminal residue" evidence="2">
    <location>
        <position position="1"/>
    </location>
</feature>
<dbReference type="Proteomes" id="UP001219934">
    <property type="component" value="Unassembled WGS sequence"/>
</dbReference>
<reference evidence="2" key="1">
    <citation type="submission" date="2022-11" db="EMBL/GenBank/DDBJ databases">
        <title>Chromosome-level genome of Pogonophryne albipinna.</title>
        <authorList>
            <person name="Jo E."/>
        </authorList>
    </citation>
    <scope>NUCLEOTIDE SEQUENCE</scope>
    <source>
        <strain evidence="2">SGF0006</strain>
        <tissue evidence="2">Muscle</tissue>
    </source>
</reference>
<gene>
    <name evidence="2" type="ORF">JOQ06_025161</name>
</gene>
<evidence type="ECO:0000313" key="3">
    <source>
        <dbReference type="Proteomes" id="UP001219934"/>
    </source>
</evidence>
<organism evidence="2 3">
    <name type="scientific">Pogonophryne albipinna</name>
    <dbReference type="NCBI Taxonomy" id="1090488"/>
    <lineage>
        <taxon>Eukaryota</taxon>
        <taxon>Metazoa</taxon>
        <taxon>Chordata</taxon>
        <taxon>Craniata</taxon>
        <taxon>Vertebrata</taxon>
        <taxon>Euteleostomi</taxon>
        <taxon>Actinopterygii</taxon>
        <taxon>Neopterygii</taxon>
        <taxon>Teleostei</taxon>
        <taxon>Neoteleostei</taxon>
        <taxon>Acanthomorphata</taxon>
        <taxon>Eupercaria</taxon>
        <taxon>Perciformes</taxon>
        <taxon>Notothenioidei</taxon>
        <taxon>Pogonophryne</taxon>
    </lineage>
</organism>
<sequence>GPVQRGGGGGHQELLMNGDHLSLKKVEEFGAEVRSFSSVRGREGAEQSVDGGEQGSGVILL</sequence>
<comment type="caution">
    <text evidence="2">The sequence shown here is derived from an EMBL/GenBank/DDBJ whole genome shotgun (WGS) entry which is preliminary data.</text>
</comment>